<accession>A0A978VIT0</accession>
<dbReference type="Proteomes" id="UP000813462">
    <property type="component" value="Unassembled WGS sequence"/>
</dbReference>
<evidence type="ECO:0000313" key="2">
    <source>
        <dbReference type="EMBL" id="KAH7532999.1"/>
    </source>
</evidence>
<name>A0A978VIT0_ZIZJJ</name>
<keyword evidence="1" id="KW-1133">Transmembrane helix</keyword>
<dbReference type="EMBL" id="JAEACU010000004">
    <property type="protein sequence ID" value="KAH7532999.1"/>
    <property type="molecule type" value="Genomic_DNA"/>
</dbReference>
<feature type="transmembrane region" description="Helical" evidence="1">
    <location>
        <begin position="20"/>
        <end position="41"/>
    </location>
</feature>
<dbReference type="AlphaFoldDB" id="A0A978VIT0"/>
<evidence type="ECO:0000313" key="3">
    <source>
        <dbReference type="Proteomes" id="UP000813462"/>
    </source>
</evidence>
<comment type="caution">
    <text evidence="2">The sequence shown here is derived from an EMBL/GenBank/DDBJ whole genome shotgun (WGS) entry which is preliminary data.</text>
</comment>
<protein>
    <submittedName>
        <fullName evidence="2">Uncharacterized protein</fullName>
    </submittedName>
</protein>
<organism evidence="2 3">
    <name type="scientific">Ziziphus jujuba var. spinosa</name>
    <dbReference type="NCBI Taxonomy" id="714518"/>
    <lineage>
        <taxon>Eukaryota</taxon>
        <taxon>Viridiplantae</taxon>
        <taxon>Streptophyta</taxon>
        <taxon>Embryophyta</taxon>
        <taxon>Tracheophyta</taxon>
        <taxon>Spermatophyta</taxon>
        <taxon>Magnoliopsida</taxon>
        <taxon>eudicotyledons</taxon>
        <taxon>Gunneridae</taxon>
        <taxon>Pentapetalae</taxon>
        <taxon>rosids</taxon>
        <taxon>fabids</taxon>
        <taxon>Rosales</taxon>
        <taxon>Rhamnaceae</taxon>
        <taxon>Paliureae</taxon>
        <taxon>Ziziphus</taxon>
    </lineage>
</organism>
<reference evidence="2" key="1">
    <citation type="journal article" date="2021" name="Front. Plant Sci.">
        <title>Chromosome-Scale Genome Assembly for Chinese Sour Jujube and Insights Into Its Genome Evolution and Domestication Signature.</title>
        <authorList>
            <person name="Shen L.-Y."/>
            <person name="Luo H."/>
            <person name="Wang X.-L."/>
            <person name="Wang X.-M."/>
            <person name="Qiu X.-J."/>
            <person name="Liu H."/>
            <person name="Zhou S.-S."/>
            <person name="Jia K.-H."/>
            <person name="Nie S."/>
            <person name="Bao Y.-T."/>
            <person name="Zhang R.-G."/>
            <person name="Yun Q.-Z."/>
            <person name="Chai Y.-H."/>
            <person name="Lu J.-Y."/>
            <person name="Li Y."/>
            <person name="Zhao S.-W."/>
            <person name="Mao J.-F."/>
            <person name="Jia S.-G."/>
            <person name="Mao Y.-M."/>
        </authorList>
    </citation>
    <scope>NUCLEOTIDE SEQUENCE</scope>
    <source>
        <strain evidence="2">AT0</strain>
        <tissue evidence="2">Leaf</tissue>
    </source>
</reference>
<proteinExistence type="predicted"/>
<evidence type="ECO:0000256" key="1">
    <source>
        <dbReference type="SAM" id="Phobius"/>
    </source>
</evidence>
<gene>
    <name evidence="2" type="ORF">FEM48_Zijuj04G0083100</name>
</gene>
<sequence length="74" mass="8802">MKSPNIPHNLDEEFRALSRVYMFFISSNPLVYVFLISGNVVEMIHHETLESEPLLFLHEKPRKSIFRFIFFKSS</sequence>
<keyword evidence="1" id="KW-0812">Transmembrane</keyword>
<keyword evidence="1" id="KW-0472">Membrane</keyword>